<comment type="caution">
    <text evidence="1">The sequence shown here is derived from an EMBL/GenBank/DDBJ whole genome shotgun (WGS) entry which is preliminary data.</text>
</comment>
<evidence type="ECO:0000313" key="1">
    <source>
        <dbReference type="EMBL" id="MFC3149723.1"/>
    </source>
</evidence>
<protein>
    <submittedName>
        <fullName evidence="1">Uncharacterized protein</fullName>
    </submittedName>
</protein>
<name>A0ABV7HB17_9GAMM</name>
<proteinExistence type="predicted"/>
<evidence type="ECO:0000313" key="2">
    <source>
        <dbReference type="Proteomes" id="UP001595476"/>
    </source>
</evidence>
<reference evidence="2" key="1">
    <citation type="journal article" date="2019" name="Int. J. Syst. Evol. Microbiol.">
        <title>The Global Catalogue of Microorganisms (GCM) 10K type strain sequencing project: providing services to taxonomists for standard genome sequencing and annotation.</title>
        <authorList>
            <consortium name="The Broad Institute Genomics Platform"/>
            <consortium name="The Broad Institute Genome Sequencing Center for Infectious Disease"/>
            <person name="Wu L."/>
            <person name="Ma J."/>
        </authorList>
    </citation>
    <scope>NUCLEOTIDE SEQUENCE [LARGE SCALE GENOMIC DNA]</scope>
    <source>
        <strain evidence="2">KCTC 52438</strain>
    </source>
</reference>
<keyword evidence="2" id="KW-1185">Reference proteome</keyword>
<dbReference type="EMBL" id="JBHRSZ010000001">
    <property type="protein sequence ID" value="MFC3149723.1"/>
    <property type="molecule type" value="Genomic_DNA"/>
</dbReference>
<dbReference type="Proteomes" id="UP001595476">
    <property type="component" value="Unassembled WGS sequence"/>
</dbReference>
<gene>
    <name evidence="1" type="ORF">ACFOEK_01645</name>
</gene>
<dbReference type="RefSeq" id="WP_386715175.1">
    <property type="nucleotide sequence ID" value="NZ_JBHRSZ010000001.1"/>
</dbReference>
<sequence>MLRHHKFRPYIRRLHGNEEAHDLITQVQLSFYTNLIQNKEISKAYVLTQRGFSGHVIAVSSNKETLIRKALEANSKTSDFHNWTKEIQSQILNAQSDATSTPFIDLNNQ</sequence>
<organism evidence="1 2">
    <name type="scientific">Litoribrevibacter euphylliae</name>
    <dbReference type="NCBI Taxonomy" id="1834034"/>
    <lineage>
        <taxon>Bacteria</taxon>
        <taxon>Pseudomonadati</taxon>
        <taxon>Pseudomonadota</taxon>
        <taxon>Gammaproteobacteria</taxon>
        <taxon>Oceanospirillales</taxon>
        <taxon>Oceanospirillaceae</taxon>
        <taxon>Litoribrevibacter</taxon>
    </lineage>
</organism>
<accession>A0ABV7HB17</accession>